<feature type="non-terminal residue" evidence="1">
    <location>
        <position position="61"/>
    </location>
</feature>
<accession>X1E870</accession>
<evidence type="ECO:0000313" key="1">
    <source>
        <dbReference type="EMBL" id="GAH16555.1"/>
    </source>
</evidence>
<proteinExistence type="predicted"/>
<reference evidence="1" key="1">
    <citation type="journal article" date="2014" name="Front. Microbiol.">
        <title>High frequency of phylogenetically diverse reductive dehalogenase-homologous genes in deep subseafloor sedimentary metagenomes.</title>
        <authorList>
            <person name="Kawai M."/>
            <person name="Futagami T."/>
            <person name="Toyoda A."/>
            <person name="Takaki Y."/>
            <person name="Nishi S."/>
            <person name="Hori S."/>
            <person name="Arai W."/>
            <person name="Tsubouchi T."/>
            <person name="Morono Y."/>
            <person name="Uchiyama I."/>
            <person name="Ito T."/>
            <person name="Fujiyama A."/>
            <person name="Inagaki F."/>
            <person name="Takami H."/>
        </authorList>
    </citation>
    <scope>NUCLEOTIDE SEQUENCE</scope>
    <source>
        <strain evidence="1">Expedition CK06-06</strain>
    </source>
</reference>
<protein>
    <submittedName>
        <fullName evidence="1">Uncharacterized protein</fullName>
    </submittedName>
</protein>
<name>X1E870_9ZZZZ</name>
<dbReference type="AlphaFoldDB" id="X1E870"/>
<dbReference type="EMBL" id="BART01035679">
    <property type="protein sequence ID" value="GAH16555.1"/>
    <property type="molecule type" value="Genomic_DNA"/>
</dbReference>
<sequence>MLFDPFEKQFDLPAALVELCDNQSIESKVVCQEDKSLVRIDVVINDPPEWFGIAFRGFRTC</sequence>
<organism evidence="1">
    <name type="scientific">marine sediment metagenome</name>
    <dbReference type="NCBI Taxonomy" id="412755"/>
    <lineage>
        <taxon>unclassified sequences</taxon>
        <taxon>metagenomes</taxon>
        <taxon>ecological metagenomes</taxon>
    </lineage>
</organism>
<gene>
    <name evidence="1" type="ORF">S01H4_60487</name>
</gene>
<comment type="caution">
    <text evidence="1">The sequence shown here is derived from an EMBL/GenBank/DDBJ whole genome shotgun (WGS) entry which is preliminary data.</text>
</comment>